<keyword evidence="2" id="KW-1185">Reference proteome</keyword>
<dbReference type="Proteomes" id="UP000664288">
    <property type="component" value="Unassembled WGS sequence"/>
</dbReference>
<dbReference type="EMBL" id="JAFMPY010000044">
    <property type="protein sequence ID" value="MBO0906453.1"/>
    <property type="molecule type" value="Genomic_DNA"/>
</dbReference>
<dbReference type="Pfam" id="PF02452">
    <property type="entry name" value="PemK_toxin"/>
    <property type="match status" value="1"/>
</dbReference>
<dbReference type="RefSeq" id="WP_207353084.1">
    <property type="nucleotide sequence ID" value="NZ_JAFMPY010000044.1"/>
</dbReference>
<dbReference type="SUPFAM" id="SSF50118">
    <property type="entry name" value="Cell growth inhibitor/plasmid maintenance toxic component"/>
    <property type="match status" value="1"/>
</dbReference>
<proteinExistence type="predicted"/>
<dbReference type="Gene3D" id="2.30.30.110">
    <property type="match status" value="1"/>
</dbReference>
<reference evidence="1 2" key="1">
    <citation type="submission" date="2021-03" db="EMBL/GenBank/DDBJ databases">
        <title>Whole genome sequence of Jiella sp. MQZ13P-4.</title>
        <authorList>
            <person name="Tuo L."/>
        </authorList>
    </citation>
    <scope>NUCLEOTIDE SEQUENCE [LARGE SCALE GENOMIC DNA]</scope>
    <source>
        <strain evidence="1 2">MQZ13P-4</strain>
    </source>
</reference>
<sequence length="121" mass="12878">MKRGDVFTVSTRGAAGKPRPAVILMADEFIRTNRPVILCPLTSDLIDAPLARVRIQPSAINGLRLVSDAMLERLGVALPREVGDRIGSLERGDLDHIDAALINILGLTQSAAIVSAIGKLT</sequence>
<accession>A0ABS3J9U4</accession>
<dbReference type="InterPro" id="IPR003477">
    <property type="entry name" value="PemK-like"/>
</dbReference>
<evidence type="ECO:0000313" key="2">
    <source>
        <dbReference type="Proteomes" id="UP000664288"/>
    </source>
</evidence>
<evidence type="ECO:0000313" key="1">
    <source>
        <dbReference type="EMBL" id="MBO0906453.1"/>
    </source>
</evidence>
<comment type="caution">
    <text evidence="1">The sequence shown here is derived from an EMBL/GenBank/DDBJ whole genome shotgun (WGS) entry which is preliminary data.</text>
</comment>
<gene>
    <name evidence="1" type="ORF">J1C47_22610</name>
</gene>
<protein>
    <submittedName>
        <fullName evidence="1">Type II toxin-antitoxin system PemK/MazF family toxin</fullName>
    </submittedName>
</protein>
<name>A0ABS3J9U4_9HYPH</name>
<organism evidence="1 2">
    <name type="scientific">Jiella sonneratiae</name>
    <dbReference type="NCBI Taxonomy" id="2816856"/>
    <lineage>
        <taxon>Bacteria</taxon>
        <taxon>Pseudomonadati</taxon>
        <taxon>Pseudomonadota</taxon>
        <taxon>Alphaproteobacteria</taxon>
        <taxon>Hyphomicrobiales</taxon>
        <taxon>Aurantimonadaceae</taxon>
        <taxon>Jiella</taxon>
    </lineage>
</organism>
<dbReference type="InterPro" id="IPR011067">
    <property type="entry name" value="Plasmid_toxin/cell-grow_inhib"/>
</dbReference>